<feature type="compositionally biased region" description="Polar residues" evidence="2">
    <location>
        <begin position="21"/>
        <end position="40"/>
    </location>
</feature>
<protein>
    <submittedName>
        <fullName evidence="3">Uncharacterized protein</fullName>
    </submittedName>
</protein>
<reference evidence="3 4" key="1">
    <citation type="submission" date="2009-11" db="EMBL/GenBank/DDBJ databases">
        <title>Annotation of Allomyces macrogynus ATCC 38327.</title>
        <authorList>
            <consortium name="The Broad Institute Genome Sequencing Platform"/>
            <person name="Russ C."/>
            <person name="Cuomo C."/>
            <person name="Burger G."/>
            <person name="Gray M.W."/>
            <person name="Holland P.W.H."/>
            <person name="King N."/>
            <person name="Lang F.B.F."/>
            <person name="Roger A.J."/>
            <person name="Ruiz-Trillo I."/>
            <person name="Young S.K."/>
            <person name="Zeng Q."/>
            <person name="Gargeya S."/>
            <person name="Fitzgerald M."/>
            <person name="Haas B."/>
            <person name="Abouelleil A."/>
            <person name="Alvarado L."/>
            <person name="Arachchi H.M."/>
            <person name="Berlin A."/>
            <person name="Chapman S.B."/>
            <person name="Gearin G."/>
            <person name="Goldberg J."/>
            <person name="Griggs A."/>
            <person name="Gujja S."/>
            <person name="Hansen M."/>
            <person name="Heiman D."/>
            <person name="Howarth C."/>
            <person name="Larimer J."/>
            <person name="Lui A."/>
            <person name="MacDonald P.J.P."/>
            <person name="McCowen C."/>
            <person name="Montmayeur A."/>
            <person name="Murphy C."/>
            <person name="Neiman D."/>
            <person name="Pearson M."/>
            <person name="Priest M."/>
            <person name="Roberts A."/>
            <person name="Saif S."/>
            <person name="Shea T."/>
            <person name="Sisk P."/>
            <person name="Stolte C."/>
            <person name="Sykes S."/>
            <person name="Wortman J."/>
            <person name="Nusbaum C."/>
            <person name="Birren B."/>
        </authorList>
    </citation>
    <scope>NUCLEOTIDE SEQUENCE [LARGE SCALE GENOMIC DNA]</scope>
    <source>
        <strain evidence="3 4">ATCC 38327</strain>
    </source>
</reference>
<dbReference type="VEuPathDB" id="FungiDB:AMAG_08422"/>
<proteinExistence type="predicted"/>
<feature type="compositionally biased region" description="Low complexity" evidence="2">
    <location>
        <begin position="98"/>
        <end position="108"/>
    </location>
</feature>
<reference evidence="4" key="2">
    <citation type="submission" date="2009-11" db="EMBL/GenBank/DDBJ databases">
        <title>The Genome Sequence of Allomyces macrogynus strain ATCC 38327.</title>
        <authorList>
            <consortium name="The Broad Institute Genome Sequencing Platform"/>
            <person name="Russ C."/>
            <person name="Cuomo C."/>
            <person name="Shea T."/>
            <person name="Young S.K."/>
            <person name="Zeng Q."/>
            <person name="Koehrsen M."/>
            <person name="Haas B."/>
            <person name="Borodovsky M."/>
            <person name="Guigo R."/>
            <person name="Alvarado L."/>
            <person name="Berlin A."/>
            <person name="Borenstein D."/>
            <person name="Chen Z."/>
            <person name="Engels R."/>
            <person name="Freedman E."/>
            <person name="Gellesch M."/>
            <person name="Goldberg J."/>
            <person name="Griggs A."/>
            <person name="Gujja S."/>
            <person name="Heiman D."/>
            <person name="Hepburn T."/>
            <person name="Howarth C."/>
            <person name="Jen D."/>
            <person name="Larson L."/>
            <person name="Lewis B."/>
            <person name="Mehta T."/>
            <person name="Park D."/>
            <person name="Pearson M."/>
            <person name="Roberts A."/>
            <person name="Saif S."/>
            <person name="Shenoy N."/>
            <person name="Sisk P."/>
            <person name="Stolte C."/>
            <person name="Sykes S."/>
            <person name="Walk T."/>
            <person name="White J."/>
            <person name="Yandava C."/>
            <person name="Burger G."/>
            <person name="Gray M.W."/>
            <person name="Holland P.W.H."/>
            <person name="King N."/>
            <person name="Lang F.B.F."/>
            <person name="Roger A.J."/>
            <person name="Ruiz-Trillo I."/>
            <person name="Lander E."/>
            <person name="Nusbaum C."/>
        </authorList>
    </citation>
    <scope>NUCLEOTIDE SEQUENCE [LARGE SCALE GENOMIC DNA]</scope>
    <source>
        <strain evidence="4">ATCC 38327</strain>
    </source>
</reference>
<feature type="compositionally biased region" description="Basic residues" evidence="2">
    <location>
        <begin position="228"/>
        <end position="247"/>
    </location>
</feature>
<accession>A0A0L0SL40</accession>
<name>A0A0L0SL40_ALLM3</name>
<organism evidence="3 4">
    <name type="scientific">Allomyces macrogynus (strain ATCC 38327)</name>
    <name type="common">Allomyces javanicus var. macrogynus</name>
    <dbReference type="NCBI Taxonomy" id="578462"/>
    <lineage>
        <taxon>Eukaryota</taxon>
        <taxon>Fungi</taxon>
        <taxon>Fungi incertae sedis</taxon>
        <taxon>Blastocladiomycota</taxon>
        <taxon>Blastocladiomycetes</taxon>
        <taxon>Blastocladiales</taxon>
        <taxon>Blastocladiaceae</taxon>
        <taxon>Allomyces</taxon>
    </lineage>
</organism>
<dbReference type="OrthoDB" id="5597661at2759"/>
<dbReference type="AlphaFoldDB" id="A0A0L0SL40"/>
<feature type="region of interest" description="Disordered" evidence="2">
    <location>
        <begin position="1"/>
        <end position="82"/>
    </location>
</feature>
<dbReference type="EMBL" id="GG745342">
    <property type="protein sequence ID" value="KNE63281.1"/>
    <property type="molecule type" value="Genomic_DNA"/>
</dbReference>
<evidence type="ECO:0000256" key="1">
    <source>
        <dbReference type="SAM" id="Coils"/>
    </source>
</evidence>
<keyword evidence="4" id="KW-1185">Reference proteome</keyword>
<sequence length="453" mass="47566">MDAATSTSTTASPATTPTASRRGSTTAPSGLPTPTATTAWRSPAVPLSPATGIPRPHVAATTRTPVAVPPSPAADLQTNLPRKTSAMRLATAPAVVPGKKAVAASKPARTPTAQVADAPRAEWNSSVSDLDKLRLSPEEQERRKRLLAPQPGQYLPPRSGTTTAPRTRRRVTPADSPTWPDHPPPPQRAPKVRAAPTPVGDDATSWTADDSDGSADVDEDVRAFERRHQMRKHAATSRSRSRARRVRAAVAPVEARATAGNAWPRDATRRLALALAYARAAVHGSEPLVDESELPEDDDEAEWADAATAARVVDQMAVTVTVLARKVSELSTDAAAERARRVEAEREAAVVRDELADIRAQLAALSTQVQASAASAAAAAAAATRSPALGFGLLNMTPMLSTNKRMSALGFGVDPVTAGDDAPIDVRAADLDAANADMDRALLSMESVEDEVE</sequence>
<feature type="compositionally biased region" description="Acidic residues" evidence="2">
    <location>
        <begin position="209"/>
        <end position="219"/>
    </location>
</feature>
<feature type="compositionally biased region" description="Low complexity" evidence="2">
    <location>
        <begin position="1"/>
        <end position="20"/>
    </location>
</feature>
<keyword evidence="1" id="KW-0175">Coiled coil</keyword>
<feature type="compositionally biased region" description="Basic and acidic residues" evidence="2">
    <location>
        <begin position="129"/>
        <end position="142"/>
    </location>
</feature>
<dbReference type="Proteomes" id="UP000054350">
    <property type="component" value="Unassembled WGS sequence"/>
</dbReference>
<evidence type="ECO:0000256" key="2">
    <source>
        <dbReference type="SAM" id="MobiDB-lite"/>
    </source>
</evidence>
<feature type="compositionally biased region" description="Low complexity" evidence="2">
    <location>
        <begin position="156"/>
        <end position="165"/>
    </location>
</feature>
<gene>
    <name evidence="3" type="ORF">AMAG_08422</name>
</gene>
<feature type="region of interest" description="Disordered" evidence="2">
    <location>
        <begin position="98"/>
        <end position="247"/>
    </location>
</feature>
<evidence type="ECO:0000313" key="3">
    <source>
        <dbReference type="EMBL" id="KNE63281.1"/>
    </source>
</evidence>
<evidence type="ECO:0000313" key="4">
    <source>
        <dbReference type="Proteomes" id="UP000054350"/>
    </source>
</evidence>
<dbReference type="STRING" id="578462.A0A0L0SL40"/>
<feature type="coiled-coil region" evidence="1">
    <location>
        <begin position="327"/>
        <end position="368"/>
    </location>
</feature>